<proteinExistence type="predicted"/>
<evidence type="ECO:0000313" key="1">
    <source>
        <dbReference type="EMBL" id="BAR84890.1"/>
    </source>
</evidence>
<organism evidence="1 2">
    <name type="scientific">Bacillus thuringiensis subsp. tolworthi</name>
    <dbReference type="NCBI Taxonomy" id="1442"/>
    <lineage>
        <taxon>Bacteria</taxon>
        <taxon>Bacillati</taxon>
        <taxon>Bacillota</taxon>
        <taxon>Bacilli</taxon>
        <taxon>Bacillales</taxon>
        <taxon>Bacillaceae</taxon>
        <taxon>Bacillus</taxon>
        <taxon>Bacillus cereus group</taxon>
    </lineage>
</organism>
<reference evidence="1 2" key="1">
    <citation type="submission" date="2015-05" db="EMBL/GenBank/DDBJ databases">
        <title>Whole genome sequence of Bacillus thuringiensis serovar tolworthi Pasteur Institute Standard strain.</title>
        <authorList>
            <person name="Kanda K."/>
            <person name="Nakashima K."/>
            <person name="Nagano Y."/>
        </authorList>
    </citation>
    <scope>NUCLEOTIDE SEQUENCE [LARGE SCALE GENOMIC DNA]</scope>
    <source>
        <strain evidence="1 2">Pasteur Institute Standard strain</strain>
    </source>
</reference>
<accession>A0A9W4A7C0</accession>
<gene>
    <name evidence="1" type="ORF">KNN_04046</name>
</gene>
<protein>
    <submittedName>
        <fullName evidence="1">Uncharacterized protein</fullName>
    </submittedName>
</protein>
<name>A0A9W4A7C0_BACTO</name>
<dbReference type="Proteomes" id="UP000055316">
    <property type="component" value="Chromosome"/>
</dbReference>
<sequence length="50" mass="5922">MSDLLWKVKYKDHDGEMIDINMLNTSKNGVIMELAMFHRVKELISIEEVR</sequence>
<dbReference type="AlphaFoldDB" id="A0A9W4A7C0"/>
<dbReference type="EMBL" id="AP014864">
    <property type="protein sequence ID" value="BAR84890.1"/>
    <property type="molecule type" value="Genomic_DNA"/>
</dbReference>
<evidence type="ECO:0000313" key="2">
    <source>
        <dbReference type="Proteomes" id="UP000055316"/>
    </source>
</evidence>
<dbReference type="RefSeq" id="WP_002162844.1">
    <property type="nucleotide sequence ID" value="NZ_AP014864.1"/>
</dbReference>